<feature type="region of interest" description="Disordered" evidence="1">
    <location>
        <begin position="295"/>
        <end position="317"/>
    </location>
</feature>
<dbReference type="AlphaFoldDB" id="A0A1X0K761"/>
<dbReference type="SUPFAM" id="SSF109709">
    <property type="entry name" value="KorB DNA-binding domain-like"/>
    <property type="match status" value="1"/>
</dbReference>
<accession>A0A1X0K761</accession>
<dbReference type="EMBL" id="MVIJ01000050">
    <property type="protein sequence ID" value="ORB70307.1"/>
    <property type="molecule type" value="Genomic_DNA"/>
</dbReference>
<feature type="compositionally biased region" description="Acidic residues" evidence="1">
    <location>
        <begin position="295"/>
        <end position="307"/>
    </location>
</feature>
<proteinExistence type="predicted"/>
<comment type="caution">
    <text evidence="3">The sequence shown here is derived from an EMBL/GenBank/DDBJ whole genome shotgun (WGS) entry which is preliminary data.</text>
</comment>
<dbReference type="STRING" id="1783.BST44_23900"/>
<evidence type="ECO:0000256" key="1">
    <source>
        <dbReference type="SAM" id="MobiDB-lite"/>
    </source>
</evidence>
<organism evidence="3 4">
    <name type="scientific">Mycobacterium scrofulaceum</name>
    <dbReference type="NCBI Taxonomy" id="1783"/>
    <lineage>
        <taxon>Bacteria</taxon>
        <taxon>Bacillati</taxon>
        <taxon>Actinomycetota</taxon>
        <taxon>Actinomycetes</taxon>
        <taxon>Mycobacteriales</taxon>
        <taxon>Mycobacteriaceae</taxon>
        <taxon>Mycobacterium</taxon>
    </lineage>
</organism>
<gene>
    <name evidence="3" type="ORF">BST44_23900</name>
</gene>
<dbReference type="PANTHER" id="PTHR33375:SF1">
    <property type="entry name" value="CHROMOSOME-PARTITIONING PROTEIN PARB-RELATED"/>
    <property type="match status" value="1"/>
</dbReference>
<dbReference type="InterPro" id="IPR050336">
    <property type="entry name" value="Chromosome_partition/occlusion"/>
</dbReference>
<name>A0A1X0K761_MYCSC</name>
<dbReference type="InterPro" id="IPR003115">
    <property type="entry name" value="ParB_N"/>
</dbReference>
<dbReference type="SUPFAM" id="SSF110849">
    <property type="entry name" value="ParB/Sulfiredoxin"/>
    <property type="match status" value="1"/>
</dbReference>
<protein>
    <submittedName>
        <fullName evidence="3">Nuclease</fullName>
    </submittedName>
</protein>
<feature type="domain" description="ParB-like N-terminal" evidence="2">
    <location>
        <begin position="22"/>
        <end position="107"/>
    </location>
</feature>
<dbReference type="Proteomes" id="UP000192601">
    <property type="component" value="Unassembled WGS sequence"/>
</dbReference>
<sequence>MTDTTNTDSNAAAVDQTIGTLEHLDPTLLDIGDNVRDDAGLSKAFIANIAENGVLVPITAVRDPERTEVIRVRNGQRRTLAAREVGLTSVPVYVLPSTASDASQETIDRIVHQIVTNDQKRDLTDAQRARGIQQMIDAGLSVAKVAKRLSVGKDAVKAAHTAARSATAMDALASGQLSLTEAAAITEFEDIPGAVDRLMRSAGGTWFEHTVAQLRQERDTAQARAHAAQPFADKGFTILEQRPESWDPACIPLHHLVTAEGDEADDTAVTNPAHWAVFLVDDTALCDVETGEVVDEQSVDWDTEDQPDATPAEGLRHANTVTDKEVFTPDYYCLDYRSAALTPQSWFARQAGLVDTDTGDAIDLDDEARQAARQQAALDKAETEKRERRKVLALNKLGDAALGVRREFVKKLLARKTPPKGAAMFVADCLARDNALLTNNNALDTTAELLGVDSGQAVAKLVADLPANGDGRAQVLTLALVLGALESRTPKDAWRNNTGWWGHHVGSSEYLRWLADNDYPLAPVEEVVTKAKSADDVYEQYLADAVKE</sequence>
<dbReference type="RefSeq" id="WP_047322052.1">
    <property type="nucleotide sequence ID" value="NZ_MVIJ01000050.1"/>
</dbReference>
<dbReference type="OrthoDB" id="3846919at2"/>
<dbReference type="PANTHER" id="PTHR33375">
    <property type="entry name" value="CHROMOSOME-PARTITIONING PROTEIN PARB-RELATED"/>
    <property type="match status" value="1"/>
</dbReference>
<evidence type="ECO:0000259" key="2">
    <source>
        <dbReference type="SMART" id="SM00470"/>
    </source>
</evidence>
<dbReference type="SMART" id="SM00470">
    <property type="entry name" value="ParB"/>
    <property type="match status" value="1"/>
</dbReference>
<dbReference type="Gene3D" id="3.90.1530.30">
    <property type="match status" value="1"/>
</dbReference>
<dbReference type="Gene3D" id="1.10.10.2830">
    <property type="match status" value="1"/>
</dbReference>
<dbReference type="GO" id="GO:0007059">
    <property type="term" value="P:chromosome segregation"/>
    <property type="evidence" value="ECO:0007669"/>
    <property type="project" value="TreeGrafter"/>
</dbReference>
<dbReference type="InterPro" id="IPR036086">
    <property type="entry name" value="ParB/Sulfiredoxin_sf"/>
</dbReference>
<keyword evidence="4" id="KW-1185">Reference proteome</keyword>
<reference evidence="3 4" key="1">
    <citation type="submission" date="2017-02" db="EMBL/GenBank/DDBJ databases">
        <title>The new phylogeny of genus Mycobacterium.</title>
        <authorList>
            <person name="Tortoli E."/>
            <person name="Trovato A."/>
            <person name="Cirillo D.M."/>
        </authorList>
    </citation>
    <scope>NUCLEOTIDE SEQUENCE [LARGE SCALE GENOMIC DNA]</scope>
    <source>
        <strain evidence="3 4">DSM 43992</strain>
    </source>
</reference>
<evidence type="ECO:0000313" key="4">
    <source>
        <dbReference type="Proteomes" id="UP000192601"/>
    </source>
</evidence>
<evidence type="ECO:0000313" key="3">
    <source>
        <dbReference type="EMBL" id="ORB70307.1"/>
    </source>
</evidence>
<dbReference type="GO" id="GO:0005694">
    <property type="term" value="C:chromosome"/>
    <property type="evidence" value="ECO:0007669"/>
    <property type="project" value="TreeGrafter"/>
</dbReference>